<comment type="similarity">
    <text evidence="2 12">Belongs to the CorA metal ion transporter (MIT) (TC 1.A.35) family.</text>
</comment>
<evidence type="ECO:0000256" key="11">
    <source>
        <dbReference type="ARBA" id="ARBA00023136"/>
    </source>
</evidence>
<dbReference type="FunFam" id="2.40.128.330:FF:000002">
    <property type="entry name" value="Inner membrane magnesium transporter mrs2"/>
    <property type="match status" value="1"/>
</dbReference>
<evidence type="ECO:0000256" key="1">
    <source>
        <dbReference type="ARBA" id="ARBA00004448"/>
    </source>
</evidence>
<evidence type="ECO:0000256" key="8">
    <source>
        <dbReference type="ARBA" id="ARBA00022989"/>
    </source>
</evidence>
<keyword evidence="10" id="KW-0496">Mitochondrion</keyword>
<keyword evidence="14" id="KW-1185">Reference proteome</keyword>
<dbReference type="InterPro" id="IPR039204">
    <property type="entry name" value="MRS2-like"/>
</dbReference>
<dbReference type="GO" id="GO:0015095">
    <property type="term" value="F:magnesium ion transmembrane transporter activity"/>
    <property type="evidence" value="ECO:0007669"/>
    <property type="project" value="TreeGrafter"/>
</dbReference>
<evidence type="ECO:0000256" key="2">
    <source>
        <dbReference type="ARBA" id="ARBA00009765"/>
    </source>
</evidence>
<dbReference type="CDD" id="cd12823">
    <property type="entry name" value="Mrs2_Mfm1p-like"/>
    <property type="match status" value="1"/>
</dbReference>
<evidence type="ECO:0000256" key="4">
    <source>
        <dbReference type="ARBA" id="ARBA00022692"/>
    </source>
</evidence>
<keyword evidence="6 12" id="KW-0460">Magnesium</keyword>
<evidence type="ECO:0000313" key="14">
    <source>
        <dbReference type="Proteomes" id="UP000765509"/>
    </source>
</evidence>
<evidence type="ECO:0000256" key="6">
    <source>
        <dbReference type="ARBA" id="ARBA00022842"/>
    </source>
</evidence>
<evidence type="ECO:0000256" key="12">
    <source>
        <dbReference type="RuleBase" id="RU366042"/>
    </source>
</evidence>
<keyword evidence="7" id="KW-0809">Transit peptide</keyword>
<dbReference type="PANTHER" id="PTHR13890">
    <property type="entry name" value="RNA SPLICING PROTEIN MRS2, MITOCHONDRIAL"/>
    <property type="match status" value="1"/>
</dbReference>
<keyword evidence="5 12" id="KW-0999">Mitochondrion inner membrane</keyword>
<dbReference type="OrthoDB" id="10251508at2759"/>
<evidence type="ECO:0000256" key="10">
    <source>
        <dbReference type="ARBA" id="ARBA00023128"/>
    </source>
</evidence>
<proteinExistence type="inferred from homology"/>
<keyword evidence="3 12" id="KW-0813">Transport</keyword>
<feature type="transmembrane region" description="Helical" evidence="12">
    <location>
        <begin position="505"/>
        <end position="525"/>
    </location>
</feature>
<name>A0A9Q3DEB2_9BASI</name>
<keyword evidence="9 12" id="KW-0406">Ion transport</keyword>
<dbReference type="Gene3D" id="2.40.128.330">
    <property type="match status" value="1"/>
</dbReference>
<comment type="caution">
    <text evidence="12">Lacks conserved residue(s) required for the propagation of feature annotation.</text>
</comment>
<dbReference type="GO" id="GO:0045016">
    <property type="term" value="P:mitochondrial magnesium ion transmembrane transport"/>
    <property type="evidence" value="ECO:0007669"/>
    <property type="project" value="TreeGrafter"/>
</dbReference>
<evidence type="ECO:0000256" key="7">
    <source>
        <dbReference type="ARBA" id="ARBA00022946"/>
    </source>
</evidence>
<comment type="caution">
    <text evidence="13">The sequence shown here is derived from an EMBL/GenBank/DDBJ whole genome shotgun (WGS) entry which is preliminary data.</text>
</comment>
<dbReference type="GO" id="GO:0005743">
    <property type="term" value="C:mitochondrial inner membrane"/>
    <property type="evidence" value="ECO:0007669"/>
    <property type="project" value="UniProtKB-SubCell"/>
</dbReference>
<evidence type="ECO:0000313" key="13">
    <source>
        <dbReference type="EMBL" id="MBW0502426.1"/>
    </source>
</evidence>
<dbReference type="PANTHER" id="PTHR13890:SF0">
    <property type="entry name" value="MAGNESIUM TRANSPORTER MRS2 HOMOLOG, MITOCHONDRIAL"/>
    <property type="match status" value="1"/>
</dbReference>
<evidence type="ECO:0000256" key="5">
    <source>
        <dbReference type="ARBA" id="ARBA00022792"/>
    </source>
</evidence>
<gene>
    <name evidence="13" type="ORF">O181_042141</name>
</gene>
<dbReference type="AlphaFoldDB" id="A0A9Q3DEB2"/>
<evidence type="ECO:0000256" key="3">
    <source>
        <dbReference type="ARBA" id="ARBA00022448"/>
    </source>
</evidence>
<accession>A0A9Q3DEB2</accession>
<sequence length="589" mass="66586">MLVFNFAFEARDDLNMSSLSARFCQALGVAHPHRRHRPGRSSFVATKDGGLPASSAKSFFRPSWKKFWLERAWPSVAKSSQSEPLNASSNLIACSSRPIPSFVPSNQTLEFRIVKDSTNSLRPLRTIPDNGFINSPTSSNWSPYHPNSINPQEKARLNSAWLDPTSTVDPIGHLRETIKLSRLSHFREENWTIRCTELNQNAEIVGSRSMSKSEICAQNRLQPRDLRKIDSRISSVVPSILVREEAIIFNVLNIRALIKANSILIFDNPGLPSVSITQSKNDSSAPPKYSIRSAFLHTLINKLSETRDYECAPADETRETQLPYEFRAIETMLSSVATTLESELGVLRTLVASVLDGLEQNIDREQLKQLLLYSRRLSAFNSRALLVQQCLDEILENDDDMAKAYLSEKNLKDSPRKSYDHEEFEQLLESFSKYVEEIVHEGKSILTNIKSTEEIIELILDSNRNTLLALDLKVSIATMGLGLGAFTAGLFGMNLRTSLESHPHAFSIVTGFSMIAVFIAVALGWRRLHRLRRVGLRAVNHHSRNNYLSWKRPNESWNKANGSLDWDVPPLSLKDTRLSHWKQNESRSM</sequence>
<keyword evidence="8 12" id="KW-1133">Transmembrane helix</keyword>
<dbReference type="Proteomes" id="UP000765509">
    <property type="component" value="Unassembled WGS sequence"/>
</dbReference>
<evidence type="ECO:0000256" key="9">
    <source>
        <dbReference type="ARBA" id="ARBA00023065"/>
    </source>
</evidence>
<dbReference type="Gene3D" id="1.20.58.340">
    <property type="entry name" value="Magnesium transport protein CorA, transmembrane region"/>
    <property type="match status" value="1"/>
</dbReference>
<keyword evidence="11 12" id="KW-0472">Membrane</keyword>
<comment type="subcellular location">
    <subcellularLocation>
        <location evidence="1 12">Mitochondrion inner membrane</location>
        <topology evidence="1 12">Multi-pass membrane protein</topology>
    </subcellularLocation>
</comment>
<dbReference type="Pfam" id="PF22099">
    <property type="entry name" value="MRS2-like"/>
    <property type="match status" value="1"/>
</dbReference>
<keyword evidence="4 12" id="KW-0812">Transmembrane</keyword>
<organism evidence="13 14">
    <name type="scientific">Austropuccinia psidii MF-1</name>
    <dbReference type="NCBI Taxonomy" id="1389203"/>
    <lineage>
        <taxon>Eukaryota</taxon>
        <taxon>Fungi</taxon>
        <taxon>Dikarya</taxon>
        <taxon>Basidiomycota</taxon>
        <taxon>Pucciniomycotina</taxon>
        <taxon>Pucciniomycetes</taxon>
        <taxon>Pucciniales</taxon>
        <taxon>Sphaerophragmiaceae</taxon>
        <taxon>Austropuccinia</taxon>
    </lineage>
</organism>
<dbReference type="EMBL" id="AVOT02016811">
    <property type="protein sequence ID" value="MBW0502426.1"/>
    <property type="molecule type" value="Genomic_DNA"/>
</dbReference>
<reference evidence="13" key="1">
    <citation type="submission" date="2021-03" db="EMBL/GenBank/DDBJ databases">
        <title>Draft genome sequence of rust myrtle Austropuccinia psidii MF-1, a brazilian biotype.</title>
        <authorList>
            <person name="Quecine M.C."/>
            <person name="Pachon D.M.R."/>
            <person name="Bonatelli M.L."/>
            <person name="Correr F.H."/>
            <person name="Franceschini L.M."/>
            <person name="Leite T.F."/>
            <person name="Margarido G.R.A."/>
            <person name="Almeida C.A."/>
            <person name="Ferrarezi J.A."/>
            <person name="Labate C.A."/>
        </authorList>
    </citation>
    <scope>NUCLEOTIDE SEQUENCE</scope>
    <source>
        <strain evidence="13">MF-1</strain>
    </source>
</reference>
<protein>
    <recommendedName>
        <fullName evidence="12">Magnesium transporter</fullName>
    </recommendedName>
</protein>